<dbReference type="InterPro" id="IPR008258">
    <property type="entry name" value="Transglycosylase_SLT_dom_1"/>
</dbReference>
<evidence type="ECO:0000259" key="6">
    <source>
        <dbReference type="Pfam" id="PF01464"/>
    </source>
</evidence>
<dbReference type="GO" id="GO:0008933">
    <property type="term" value="F:peptidoglycan lytic transglycosylase activity"/>
    <property type="evidence" value="ECO:0007669"/>
    <property type="project" value="InterPro"/>
</dbReference>
<feature type="chain" id="PRO_5021938195" evidence="5">
    <location>
        <begin position="35"/>
        <end position="838"/>
    </location>
</feature>
<dbReference type="GO" id="GO:0004553">
    <property type="term" value="F:hydrolase activity, hydrolyzing O-glycosyl compounds"/>
    <property type="evidence" value="ECO:0007669"/>
    <property type="project" value="InterPro"/>
</dbReference>
<evidence type="ECO:0000313" key="8">
    <source>
        <dbReference type="Proteomes" id="UP000321304"/>
    </source>
</evidence>
<dbReference type="PROSITE" id="PS00922">
    <property type="entry name" value="TRANSGLYCOSYLASE"/>
    <property type="match status" value="1"/>
</dbReference>
<reference evidence="7 8" key="1">
    <citation type="submission" date="2019-06" db="EMBL/GenBank/DDBJ databases">
        <title>Genomic Encyclopedia of Type Strains, Phase IV (KMG-V): Genome sequencing to study the core and pangenomes of soil and plant-associated prokaryotes.</title>
        <authorList>
            <person name="Whitman W."/>
        </authorList>
    </citation>
    <scope>NUCLEOTIDE SEQUENCE [LARGE SCALE GENOMIC DNA]</scope>
    <source>
        <strain evidence="7 8">BR 10355</strain>
    </source>
</reference>
<keyword evidence="8" id="KW-1185">Reference proteome</keyword>
<dbReference type="InterPro" id="IPR000189">
    <property type="entry name" value="Transglyc_AS"/>
</dbReference>
<feature type="domain" description="Transglycosylase SLT" evidence="6">
    <location>
        <begin position="678"/>
        <end position="782"/>
    </location>
</feature>
<dbReference type="Pfam" id="PF01464">
    <property type="entry name" value="SLT"/>
    <property type="match status" value="1"/>
</dbReference>
<evidence type="ECO:0000256" key="5">
    <source>
        <dbReference type="SAM" id="SignalP"/>
    </source>
</evidence>
<dbReference type="AlphaFoldDB" id="A0A560MC75"/>
<organism evidence="7 8">
    <name type="scientific">Bradyrhizobium macuxiense</name>
    <dbReference type="NCBI Taxonomy" id="1755647"/>
    <lineage>
        <taxon>Bacteria</taxon>
        <taxon>Pseudomonadati</taxon>
        <taxon>Pseudomonadota</taxon>
        <taxon>Alphaproteobacteria</taxon>
        <taxon>Hyphomicrobiales</taxon>
        <taxon>Nitrobacteraceae</taxon>
        <taxon>Bradyrhizobium</taxon>
    </lineage>
</organism>
<evidence type="ECO:0000256" key="4">
    <source>
        <dbReference type="SAM" id="MobiDB-lite"/>
    </source>
</evidence>
<gene>
    <name evidence="7" type="ORF">FBZ93_103230</name>
</gene>
<feature type="signal peptide" evidence="5">
    <location>
        <begin position="1"/>
        <end position="34"/>
    </location>
</feature>
<feature type="compositionally biased region" description="Polar residues" evidence="4">
    <location>
        <begin position="150"/>
        <end position="173"/>
    </location>
</feature>
<dbReference type="GO" id="GO:0016020">
    <property type="term" value="C:membrane"/>
    <property type="evidence" value="ECO:0007669"/>
    <property type="project" value="InterPro"/>
</dbReference>
<sequence length="838" mass="90056">MIRSVRAGTLRSTALATSLALVVGLAAITPDARAAEDVPTAKPAAQESASKSSAAKPAAPKTAASKSATPKTSTSKPAASKPAATKSSETKSGETKSGDTKHSTAKTDAAKPAASKPVASKSGTAMTDGAKAAPPKTEAHKTTAPKSAEPRTTTATTSKHISPAATGTVSSRSVPAPALVPATRQHAAPLARKPVLPAAVAATSSTSQSDKEALASVVELLRKRRPSDATEAEASISDPVARKLAEWLILRSEDNGASVERYRAFLDANPSWPSQTFLRRRIEASLWDDHRDDSAVWGWFQNESPVSAKGRLALAKVMVGRGDRGNAERLVREAWRNDGMSEETETTALEMFGSFLTAADHKARMDTMLYGTDNEAAGIREAKRLGSGYLALAKARIAANRKGSNLRALLEAVPSELSGDTGYLFAKIQLLRREEKFSEAARLMLSAPKDAARLYNADEWWVERRLLARKMIDVNEFRTAYLIARDAALPARDIYKTEQEFTSGWIALRFLNDPALASQHFARIGVGSANPTALARAGYWQGRAAEAAGRGQEARAAYARAAEQSTSYYGQLARAKLGLPQIELNSAPRGRGADRLEIVRAVGLLYEIDARELAIPIFGDMGDNGDPEALAGLGELTARHGDARGMLLMGKSALNRGLPFDHYAYPVNGIPSFRQVGPEVEQSVVYAIARQESAFNPAVVSPAQAYGLMQVTPDAGRYVCKRAGIGFDLNRMKTDPVYNATLGAAELGGLLEDYRGSYILTFAAYNAGRGSVKKWIERYGDPRDPKVDAVDWVELIPFSETRNYVQRIMENLQVYRARFGGGTRLQIEADLHRGTSAE</sequence>
<evidence type="ECO:0000256" key="2">
    <source>
        <dbReference type="ARBA" id="ARBA00009387"/>
    </source>
</evidence>
<dbReference type="SUPFAM" id="SSF48435">
    <property type="entry name" value="Bacterial muramidases"/>
    <property type="match status" value="1"/>
</dbReference>
<dbReference type="GO" id="GO:0000270">
    <property type="term" value="P:peptidoglycan metabolic process"/>
    <property type="evidence" value="ECO:0007669"/>
    <property type="project" value="InterPro"/>
</dbReference>
<dbReference type="InterPro" id="IPR008939">
    <property type="entry name" value="Lytic_TGlycosylase_superhlx_U"/>
</dbReference>
<dbReference type="SUPFAM" id="SSF53955">
    <property type="entry name" value="Lysozyme-like"/>
    <property type="match status" value="1"/>
</dbReference>
<dbReference type="GO" id="GO:0042597">
    <property type="term" value="C:periplasmic space"/>
    <property type="evidence" value="ECO:0007669"/>
    <property type="project" value="InterPro"/>
</dbReference>
<dbReference type="RefSeq" id="WP_433995392.1">
    <property type="nucleotide sequence ID" value="NZ_VITY01000003.1"/>
</dbReference>
<feature type="compositionally biased region" description="Low complexity" evidence="4">
    <location>
        <begin position="110"/>
        <end position="122"/>
    </location>
</feature>
<protein>
    <submittedName>
        <fullName evidence="7">Soluble lytic murein transglycosylase</fullName>
    </submittedName>
</protein>
<dbReference type="EMBL" id="VITY01000003">
    <property type="protein sequence ID" value="TWC05217.1"/>
    <property type="molecule type" value="Genomic_DNA"/>
</dbReference>
<evidence type="ECO:0000256" key="1">
    <source>
        <dbReference type="ARBA" id="ARBA00007734"/>
    </source>
</evidence>
<dbReference type="Gene3D" id="1.10.530.10">
    <property type="match status" value="1"/>
</dbReference>
<feature type="compositionally biased region" description="Low complexity" evidence="4">
    <location>
        <begin position="41"/>
        <end position="87"/>
    </location>
</feature>
<dbReference type="Gene3D" id="1.25.20.10">
    <property type="entry name" value="Bacterial muramidases"/>
    <property type="match status" value="1"/>
</dbReference>
<dbReference type="InterPro" id="IPR023346">
    <property type="entry name" value="Lysozyme-like_dom_sf"/>
</dbReference>
<proteinExistence type="inferred from homology"/>
<evidence type="ECO:0000313" key="7">
    <source>
        <dbReference type="EMBL" id="TWC05217.1"/>
    </source>
</evidence>
<dbReference type="PANTHER" id="PTHR37423:SF2">
    <property type="entry name" value="MEMBRANE-BOUND LYTIC MUREIN TRANSGLYCOSYLASE C"/>
    <property type="match status" value="1"/>
</dbReference>
<accession>A0A560MC75</accession>
<evidence type="ECO:0000256" key="3">
    <source>
        <dbReference type="ARBA" id="ARBA00022729"/>
    </source>
</evidence>
<feature type="compositionally biased region" description="Basic and acidic residues" evidence="4">
    <location>
        <begin position="88"/>
        <end position="102"/>
    </location>
</feature>
<comment type="similarity">
    <text evidence="2">Belongs to the virb1 family.</text>
</comment>
<comment type="caution">
    <text evidence="7">The sequence shown here is derived from an EMBL/GenBank/DDBJ whole genome shotgun (WGS) entry which is preliminary data.</text>
</comment>
<dbReference type="PANTHER" id="PTHR37423">
    <property type="entry name" value="SOLUBLE LYTIC MUREIN TRANSGLYCOSYLASE-RELATED"/>
    <property type="match status" value="1"/>
</dbReference>
<keyword evidence="3 5" id="KW-0732">Signal</keyword>
<name>A0A560MC75_9BRAD</name>
<dbReference type="CDD" id="cd13401">
    <property type="entry name" value="Slt70-like"/>
    <property type="match status" value="1"/>
</dbReference>
<dbReference type="Proteomes" id="UP000321304">
    <property type="component" value="Unassembled WGS sequence"/>
</dbReference>
<feature type="region of interest" description="Disordered" evidence="4">
    <location>
        <begin position="32"/>
        <end position="173"/>
    </location>
</feature>
<comment type="similarity">
    <text evidence="1">Belongs to the transglycosylase Slt family.</text>
</comment>